<comment type="caution">
    <text evidence="2">The sequence shown here is derived from an EMBL/GenBank/DDBJ whole genome shotgun (WGS) entry which is preliminary data.</text>
</comment>
<reference evidence="2 3" key="1">
    <citation type="journal article" date="2015" name="Nature">
        <title>rRNA introns, odd ribosomes, and small enigmatic genomes across a large radiation of phyla.</title>
        <authorList>
            <person name="Brown C.T."/>
            <person name="Hug L.A."/>
            <person name="Thomas B.C."/>
            <person name="Sharon I."/>
            <person name="Castelle C.J."/>
            <person name="Singh A."/>
            <person name="Wilkins M.J."/>
            <person name="Williams K.H."/>
            <person name="Banfield J.F."/>
        </authorList>
    </citation>
    <scope>NUCLEOTIDE SEQUENCE [LARGE SCALE GENOMIC DNA]</scope>
</reference>
<keyword evidence="1" id="KW-0472">Membrane</keyword>
<dbReference type="EMBL" id="LCRM01000021">
    <property type="protein sequence ID" value="KKW36587.1"/>
    <property type="molecule type" value="Genomic_DNA"/>
</dbReference>
<sequence>MFSSYANGRFQWDKLLFWGIGIYAVMFLLWNFFVLYGFTAGIIPRIILLVALVIAATLSGRSLHLSKAADILPYAVGWVVITMILDTLMISPAIGLSMYADWNIWVGYLLLLTIPLLAPHTKHAPEPPHIT</sequence>
<organism evidence="2 3">
    <name type="scientific">Candidatus Giovannonibacteria bacterium GW2011_GWA2_53_7</name>
    <dbReference type="NCBI Taxonomy" id="1618650"/>
    <lineage>
        <taxon>Bacteria</taxon>
        <taxon>Candidatus Giovannoniibacteriota</taxon>
    </lineage>
</organism>
<feature type="transmembrane region" description="Helical" evidence="1">
    <location>
        <begin position="102"/>
        <end position="118"/>
    </location>
</feature>
<feature type="transmembrane region" description="Helical" evidence="1">
    <location>
        <begin position="42"/>
        <end position="59"/>
    </location>
</feature>
<evidence type="ECO:0000313" key="3">
    <source>
        <dbReference type="Proteomes" id="UP000034290"/>
    </source>
</evidence>
<keyword evidence="1" id="KW-0812">Transmembrane</keyword>
<keyword evidence="1" id="KW-1133">Transmembrane helix</keyword>
<feature type="transmembrane region" description="Helical" evidence="1">
    <location>
        <begin position="15"/>
        <end position="36"/>
    </location>
</feature>
<proteinExistence type="predicted"/>
<feature type="transmembrane region" description="Helical" evidence="1">
    <location>
        <begin position="71"/>
        <end position="90"/>
    </location>
</feature>
<evidence type="ECO:0000313" key="2">
    <source>
        <dbReference type="EMBL" id="KKW36587.1"/>
    </source>
</evidence>
<dbReference type="AlphaFoldDB" id="A0A0G2A6Q2"/>
<accession>A0A0G2A6Q2</accession>
<gene>
    <name evidence="2" type="ORF">UY81_C0021G0010</name>
</gene>
<name>A0A0G2A6Q2_9BACT</name>
<evidence type="ECO:0000256" key="1">
    <source>
        <dbReference type="SAM" id="Phobius"/>
    </source>
</evidence>
<protein>
    <submittedName>
        <fullName evidence="2">Uncharacterized protein</fullName>
    </submittedName>
</protein>
<dbReference type="Proteomes" id="UP000034290">
    <property type="component" value="Unassembled WGS sequence"/>
</dbReference>